<keyword evidence="5 7" id="KW-1133">Transmembrane helix</keyword>
<dbReference type="AlphaFoldDB" id="A0AAU7FAL7"/>
<evidence type="ECO:0000313" key="9">
    <source>
        <dbReference type="EMBL" id="XBM00909.1"/>
    </source>
</evidence>
<evidence type="ECO:0000256" key="4">
    <source>
        <dbReference type="ARBA" id="ARBA00022692"/>
    </source>
</evidence>
<comment type="subcellular location">
    <subcellularLocation>
        <location evidence="1 7">Cell membrane</location>
        <topology evidence="1 7">Multi-pass membrane protein</topology>
    </subcellularLocation>
</comment>
<dbReference type="GO" id="GO:0042918">
    <property type="term" value="P:alkanesulfonate transmembrane transport"/>
    <property type="evidence" value="ECO:0007669"/>
    <property type="project" value="UniProtKB-ARBA"/>
</dbReference>
<accession>A0AAU7FAL7</accession>
<dbReference type="PANTHER" id="PTHR30151">
    <property type="entry name" value="ALKANE SULFONATE ABC TRANSPORTER-RELATED, MEMBRANE SUBUNIT"/>
    <property type="match status" value="1"/>
</dbReference>
<feature type="transmembrane region" description="Helical" evidence="7">
    <location>
        <begin position="216"/>
        <end position="237"/>
    </location>
</feature>
<dbReference type="FunFam" id="1.10.3720.10:FF:000003">
    <property type="entry name" value="Aliphatic sulfonate ABC transporter permease"/>
    <property type="match status" value="1"/>
</dbReference>
<dbReference type="Pfam" id="PF00528">
    <property type="entry name" value="BPD_transp_1"/>
    <property type="match status" value="1"/>
</dbReference>
<name>A0AAU7FAL7_9NEIS</name>
<feature type="transmembrane region" description="Helical" evidence="7">
    <location>
        <begin position="244"/>
        <end position="261"/>
    </location>
</feature>
<dbReference type="RefSeq" id="WP_348945236.1">
    <property type="nucleotide sequence ID" value="NZ_CP157355.1"/>
</dbReference>
<dbReference type="Gene3D" id="1.10.3720.10">
    <property type="entry name" value="MetI-like"/>
    <property type="match status" value="1"/>
</dbReference>
<keyword evidence="2 7" id="KW-0813">Transport</keyword>
<dbReference type="InterPro" id="IPR000515">
    <property type="entry name" value="MetI-like"/>
</dbReference>
<evidence type="ECO:0000256" key="1">
    <source>
        <dbReference type="ARBA" id="ARBA00004651"/>
    </source>
</evidence>
<sequence length="280" mass="30663">MSDAITANELGINPVQANKGQQWFESIVNRIGSISIALIVPLLVLAIWQLASQKEWVSPQILPPPSLVWETLVGLWDSGDLTLNLGISIERVAYGFLVGSIAGLLLGGLMGLSKTVEAYLYPTFKALSQIPALGWIPLLIMLVGIGEAMKVLVITKAALVPVVINTHQGIRNIPQQFLEVAKVYRFNTLQLLRKVVIPAALPSLFNGLRYGLTHSWLALVTVELLASSEGIGFLMVWGRQLFQLDLVLATVVVIGAVGLVLDQSLQWIEAHFLKWRRVAF</sequence>
<reference evidence="9" key="1">
    <citation type="submission" date="2024-05" db="EMBL/GenBank/DDBJ databases">
        <authorList>
            <person name="Yang L."/>
            <person name="Pan L."/>
        </authorList>
    </citation>
    <scope>NUCLEOTIDE SEQUENCE</scope>
    <source>
        <strain evidence="9">FCG-7</strain>
    </source>
</reference>
<dbReference type="EMBL" id="CP157355">
    <property type="protein sequence ID" value="XBM00909.1"/>
    <property type="molecule type" value="Genomic_DNA"/>
</dbReference>
<dbReference type="SUPFAM" id="SSF161098">
    <property type="entry name" value="MetI-like"/>
    <property type="match status" value="1"/>
</dbReference>
<dbReference type="KEGG" id="cmav:ABHF33_01085"/>
<feature type="transmembrane region" description="Helical" evidence="7">
    <location>
        <begin position="31"/>
        <end position="51"/>
    </location>
</feature>
<feature type="transmembrane region" description="Helical" evidence="7">
    <location>
        <begin position="92"/>
        <end position="112"/>
    </location>
</feature>
<evidence type="ECO:0000256" key="3">
    <source>
        <dbReference type="ARBA" id="ARBA00022475"/>
    </source>
</evidence>
<dbReference type="PROSITE" id="PS50928">
    <property type="entry name" value="ABC_TM1"/>
    <property type="match status" value="1"/>
</dbReference>
<evidence type="ECO:0000256" key="5">
    <source>
        <dbReference type="ARBA" id="ARBA00022989"/>
    </source>
</evidence>
<evidence type="ECO:0000256" key="7">
    <source>
        <dbReference type="RuleBase" id="RU363032"/>
    </source>
</evidence>
<feature type="domain" description="ABC transmembrane type-1" evidence="8">
    <location>
        <begin position="81"/>
        <end position="265"/>
    </location>
</feature>
<organism evidence="9">
    <name type="scientific">Chitinibacter mangrovi</name>
    <dbReference type="NCBI Taxonomy" id="3153927"/>
    <lineage>
        <taxon>Bacteria</taxon>
        <taxon>Pseudomonadati</taxon>
        <taxon>Pseudomonadota</taxon>
        <taxon>Betaproteobacteria</taxon>
        <taxon>Neisseriales</taxon>
        <taxon>Chitinibacteraceae</taxon>
        <taxon>Chitinibacter</taxon>
    </lineage>
</organism>
<gene>
    <name evidence="9" type="ORF">ABHF33_01085</name>
</gene>
<dbReference type="InterPro" id="IPR035906">
    <property type="entry name" value="MetI-like_sf"/>
</dbReference>
<dbReference type="CDD" id="cd06261">
    <property type="entry name" value="TM_PBP2"/>
    <property type="match status" value="1"/>
</dbReference>
<evidence type="ECO:0000259" key="8">
    <source>
        <dbReference type="PROSITE" id="PS50928"/>
    </source>
</evidence>
<keyword evidence="3" id="KW-1003">Cell membrane</keyword>
<feature type="transmembrane region" description="Helical" evidence="7">
    <location>
        <begin position="132"/>
        <end position="153"/>
    </location>
</feature>
<keyword evidence="4 7" id="KW-0812">Transmembrane</keyword>
<evidence type="ECO:0000256" key="6">
    <source>
        <dbReference type="ARBA" id="ARBA00023136"/>
    </source>
</evidence>
<evidence type="ECO:0000256" key="2">
    <source>
        <dbReference type="ARBA" id="ARBA00022448"/>
    </source>
</evidence>
<proteinExistence type="inferred from homology"/>
<keyword evidence="6 7" id="KW-0472">Membrane</keyword>
<dbReference type="PANTHER" id="PTHR30151:SF38">
    <property type="entry name" value="ALIPHATIC SULFONATES TRANSPORT PERMEASE PROTEIN SSUC-RELATED"/>
    <property type="match status" value="1"/>
</dbReference>
<comment type="similarity">
    <text evidence="7">Belongs to the binding-protein-dependent transport system permease family.</text>
</comment>
<dbReference type="GO" id="GO:0005886">
    <property type="term" value="C:plasma membrane"/>
    <property type="evidence" value="ECO:0007669"/>
    <property type="project" value="UniProtKB-SubCell"/>
</dbReference>
<protein>
    <submittedName>
        <fullName evidence="9">ABC transporter permease</fullName>
    </submittedName>
</protein>